<proteinExistence type="predicted"/>
<protein>
    <submittedName>
        <fullName evidence="1">Uncharacterized protein</fullName>
    </submittedName>
</protein>
<keyword evidence="2" id="KW-1185">Reference proteome</keyword>
<reference evidence="1" key="3">
    <citation type="submission" date="2025-09" db="UniProtKB">
        <authorList>
            <consortium name="Ensembl"/>
        </authorList>
    </citation>
    <scope>IDENTIFICATION</scope>
</reference>
<accession>A0A9L0J7A2</accession>
<reference evidence="1" key="2">
    <citation type="submission" date="2025-08" db="UniProtKB">
        <authorList>
            <consortium name="Ensembl"/>
        </authorList>
    </citation>
    <scope>IDENTIFICATION</scope>
</reference>
<sequence>MTGQCDHQLQTSKKVKLSGKKRETPLAGVYGINKMKRQPVEWEKIFANHISDKGLLPKIYKELLQLNSEKNQIIITKWSKDLNRHFSQEDIQMANRYMKKCSTSLIIREMQIKITMRYHLTAVRMALFKKSKDNKCWRLHGEKGTLMHCWWEGKLVQPL</sequence>
<name>A0A9L0J7A2_EQUAS</name>
<organism evidence="1 2">
    <name type="scientific">Equus asinus</name>
    <name type="common">Donkey</name>
    <name type="synonym">Equus africanus asinus</name>
    <dbReference type="NCBI Taxonomy" id="9793"/>
    <lineage>
        <taxon>Eukaryota</taxon>
        <taxon>Metazoa</taxon>
        <taxon>Chordata</taxon>
        <taxon>Craniata</taxon>
        <taxon>Vertebrata</taxon>
        <taxon>Euteleostomi</taxon>
        <taxon>Mammalia</taxon>
        <taxon>Eutheria</taxon>
        <taxon>Laurasiatheria</taxon>
        <taxon>Perissodactyla</taxon>
        <taxon>Equidae</taxon>
        <taxon>Equus</taxon>
    </lineage>
</organism>
<evidence type="ECO:0000313" key="1">
    <source>
        <dbReference type="Ensembl" id="ENSEASP00005049181.1"/>
    </source>
</evidence>
<evidence type="ECO:0000313" key="2">
    <source>
        <dbReference type="Proteomes" id="UP000694387"/>
    </source>
</evidence>
<dbReference type="AlphaFoldDB" id="A0A9L0J7A2"/>
<dbReference type="Ensembl" id="ENSEAST00005056816.1">
    <property type="protein sequence ID" value="ENSEASP00005049181.1"/>
    <property type="gene ID" value="ENSEASG00005035688.1"/>
</dbReference>
<dbReference type="GeneTree" id="ENSGT01150000286916"/>
<dbReference type="Proteomes" id="UP000694387">
    <property type="component" value="Chromosome 10"/>
</dbReference>
<reference evidence="1 2" key="1">
    <citation type="journal article" date="2020" name="Nat. Commun.">
        <title>Donkey genomes provide new insights into domestication and selection for coat color.</title>
        <authorList>
            <person name="Wang"/>
            <person name="C."/>
            <person name="Li"/>
            <person name="H."/>
            <person name="Guo"/>
            <person name="Y."/>
            <person name="Huang"/>
            <person name="J."/>
            <person name="Sun"/>
            <person name="Y."/>
            <person name="Min"/>
            <person name="J."/>
            <person name="Wang"/>
            <person name="J."/>
            <person name="Fang"/>
            <person name="X."/>
            <person name="Zhao"/>
            <person name="Z."/>
            <person name="Wang"/>
            <person name="S."/>
            <person name="Zhang"/>
            <person name="Y."/>
            <person name="Liu"/>
            <person name="Q."/>
            <person name="Jiang"/>
            <person name="Q."/>
            <person name="Wang"/>
            <person name="X."/>
            <person name="Guo"/>
            <person name="Y."/>
            <person name="Yang"/>
            <person name="C."/>
            <person name="Wang"/>
            <person name="Y."/>
            <person name="Tian"/>
            <person name="F."/>
            <person name="Zhuang"/>
            <person name="G."/>
            <person name="Fan"/>
            <person name="Y."/>
            <person name="Gao"/>
            <person name="Q."/>
            <person name="Li"/>
            <person name="Y."/>
            <person name="Ju"/>
            <person name="Z."/>
            <person name="Li"/>
            <person name="J."/>
            <person name="Li"/>
            <person name="R."/>
            <person name="Hou"/>
            <person name="M."/>
            <person name="Yang"/>
            <person name="G."/>
            <person name="Liu"/>
            <person name="G."/>
            <person name="Liu"/>
            <person name="W."/>
            <person name="Guo"/>
            <person name="J."/>
            <person name="Pan"/>
            <person name="S."/>
            <person name="Fan"/>
            <person name="G."/>
            <person name="Zhang"/>
            <person name="W."/>
            <person name="Zhang"/>
            <person name="R."/>
            <person name="Yu"/>
            <person name="J."/>
            <person name="Zhang"/>
            <person name="X."/>
            <person name="Yin"/>
            <person name="Q."/>
            <person name="Ji"/>
            <person name="C."/>
            <person name="Jin"/>
            <person name="Y."/>
            <person name="Yue"/>
            <person name="G."/>
            <person name="Liu"/>
            <person name="M."/>
            <person name="Xu"/>
            <person name="J."/>
            <person name="Liu"/>
            <person name="S."/>
            <person name="Jordana"/>
            <person name="J."/>
            <person name="Noce"/>
            <person name="A."/>
            <person name="Amills"/>
            <person name="M."/>
            <person name="Wu"/>
            <person name="D.D."/>
            <person name="Li"/>
            <person name="S."/>
            <person name="Zhou"/>
            <person name="X. and Zhong"/>
            <person name="J."/>
        </authorList>
    </citation>
    <scope>NUCLEOTIDE SEQUENCE [LARGE SCALE GENOMIC DNA]</scope>
</reference>